<feature type="transmembrane region" description="Helical" evidence="7">
    <location>
        <begin position="405"/>
        <end position="428"/>
    </location>
</feature>
<evidence type="ECO:0000256" key="2">
    <source>
        <dbReference type="ARBA" id="ARBA00022475"/>
    </source>
</evidence>
<feature type="transmembrane region" description="Helical" evidence="7">
    <location>
        <begin position="12"/>
        <end position="36"/>
    </location>
</feature>
<proteinExistence type="inferred from homology"/>
<comment type="similarity">
    <text evidence="6">Belongs to the ABC-4 integral membrane protein family.</text>
</comment>
<reference evidence="10 11" key="1">
    <citation type="submission" date="2019-06" db="EMBL/GenBank/DDBJ databases">
        <title>Sequencing the genomes of 1000 actinobacteria strains.</title>
        <authorList>
            <person name="Klenk H.-P."/>
        </authorList>
    </citation>
    <scope>NUCLEOTIDE SEQUENCE [LARGE SCALE GENOMIC DNA]</scope>
    <source>
        <strain evidence="10 11">DSM 4813</strain>
    </source>
</reference>
<feature type="transmembrane region" description="Helical" evidence="7">
    <location>
        <begin position="833"/>
        <end position="851"/>
    </location>
</feature>
<feature type="transmembrane region" description="Helical" evidence="7">
    <location>
        <begin position="737"/>
        <end position="765"/>
    </location>
</feature>
<feature type="transmembrane region" description="Helical" evidence="7">
    <location>
        <begin position="356"/>
        <end position="377"/>
    </location>
</feature>
<dbReference type="InterPro" id="IPR003838">
    <property type="entry name" value="ABC3_permease_C"/>
</dbReference>
<feature type="domain" description="ABC3 transporter permease C-terminal" evidence="8">
    <location>
        <begin position="744"/>
        <end position="861"/>
    </location>
</feature>
<comment type="subcellular location">
    <subcellularLocation>
        <location evidence="1">Cell membrane</location>
        <topology evidence="1">Multi-pass membrane protein</topology>
    </subcellularLocation>
</comment>
<feature type="domain" description="ABC3 transporter permease C-terminal" evidence="8">
    <location>
        <begin position="265"/>
        <end position="385"/>
    </location>
</feature>
<evidence type="ECO:0000256" key="6">
    <source>
        <dbReference type="ARBA" id="ARBA00038076"/>
    </source>
</evidence>
<evidence type="ECO:0000256" key="4">
    <source>
        <dbReference type="ARBA" id="ARBA00022989"/>
    </source>
</evidence>
<keyword evidence="3 7" id="KW-0812">Transmembrane</keyword>
<protein>
    <submittedName>
        <fullName evidence="10">Putative ABC transport system permease protein</fullName>
    </submittedName>
</protein>
<sequence>MFRLTLFQMRQSLARLIAAGIAIALGTGFVAATLLASNAMTRFTYDAVTAGYGDADVVATLQKPESQSLTWQDLDGIAATQGVAAATAAGPYYFSLSSGSNERSQGVVPATADRLAIYKIASGTEPSTATEIAIPANAAESLGVGIGDTVTWQGFGEYNEGTDESGSAGTPLTITAIVAPSGAAFLNDGDVGVMTRDGLAQLTSAPTPPVAIALDPGTTLDEASAALSASSSLPALALQTRDQAAKDTMAEFSDGQDVFTAFILAFAGLALIVAGLVISNTFQVLVAQRTRTLALLRCTGASKSQLRRSVLIEGGILGLASSLVGVVTAGGLVQLALIILRRIWPTVPIPAAISPTIWVVIVPVAVGIAVTVISCLVPARQATHVAPLAALRPIESPTVKRRGGLVRLIFAILLTVTGALLLIAGIAVSRSDVGVGLLAGVAGGALSFVGIVLGAVFWLPPAARLLAMIVGKMGPAARLAAANSIRNPRRIAATSTALLIGVTLVTTMSVGAASARATMKNTLDQAFPFDIAAAFYQETWSSGSSDGEFQSDAADFTTRVSENLERIRKVEGVRSAAPALSTEQVVRIDDSRELNLPAIAVNPGSAASEIIRGIDDAPTPRAGVAIISSEVAGSASSGNLRSGDRLRTGSAPAAPVLTVQVVPGHFQFILTDYADLEEARSLDDGSDTVNTLVVASLTDIDDAGNVLQDVQDVVTGSTWVQSPAAERAMFDKVINTVLAIIIGLLAVAVIIALIGVANTLSLSVLERRRENATLRAIGLSKKQLRGSLAVEGTFLAAVGAILGTLLGLAYGWIGSYIVLGSYSNPDLVVPWRDFGLVALVTLGAGLLASVVPARSALKASPVAALAVD</sequence>
<keyword evidence="5 7" id="KW-0472">Membrane</keyword>
<evidence type="ECO:0000256" key="5">
    <source>
        <dbReference type="ARBA" id="ARBA00023136"/>
    </source>
</evidence>
<feature type="domain" description="MacB-like periplasmic core" evidence="9">
    <location>
        <begin position="21"/>
        <end position="228"/>
    </location>
</feature>
<feature type="transmembrane region" description="Helical" evidence="7">
    <location>
        <begin position="434"/>
        <end position="459"/>
    </location>
</feature>
<dbReference type="AlphaFoldDB" id="A0A542ZU43"/>
<dbReference type="InterPro" id="IPR025857">
    <property type="entry name" value="MacB_PCD"/>
</dbReference>
<evidence type="ECO:0000259" key="8">
    <source>
        <dbReference type="Pfam" id="PF02687"/>
    </source>
</evidence>
<dbReference type="GO" id="GO:0022857">
    <property type="term" value="F:transmembrane transporter activity"/>
    <property type="evidence" value="ECO:0007669"/>
    <property type="project" value="TreeGrafter"/>
</dbReference>
<evidence type="ECO:0000256" key="1">
    <source>
        <dbReference type="ARBA" id="ARBA00004651"/>
    </source>
</evidence>
<feature type="transmembrane region" description="Helical" evidence="7">
    <location>
        <begin position="491"/>
        <end position="513"/>
    </location>
</feature>
<keyword evidence="11" id="KW-1185">Reference proteome</keyword>
<name>A0A542ZU43_RARFA</name>
<evidence type="ECO:0000313" key="11">
    <source>
        <dbReference type="Proteomes" id="UP000315389"/>
    </source>
</evidence>
<dbReference type="Pfam" id="PF12704">
    <property type="entry name" value="MacB_PCD"/>
    <property type="match status" value="1"/>
</dbReference>
<dbReference type="RefSeq" id="WP_142118351.1">
    <property type="nucleotide sequence ID" value="NZ_BAAASV010000002.1"/>
</dbReference>
<evidence type="ECO:0000259" key="9">
    <source>
        <dbReference type="Pfam" id="PF12704"/>
    </source>
</evidence>
<dbReference type="PANTHER" id="PTHR30572:SF4">
    <property type="entry name" value="ABC TRANSPORTER PERMEASE YTRF"/>
    <property type="match status" value="1"/>
</dbReference>
<dbReference type="InterPro" id="IPR050250">
    <property type="entry name" value="Macrolide_Exporter_MacB"/>
</dbReference>
<dbReference type="Pfam" id="PF02687">
    <property type="entry name" value="FtsX"/>
    <property type="match status" value="2"/>
</dbReference>
<dbReference type="PANTHER" id="PTHR30572">
    <property type="entry name" value="MEMBRANE COMPONENT OF TRANSPORTER-RELATED"/>
    <property type="match status" value="1"/>
</dbReference>
<dbReference type="Proteomes" id="UP000315389">
    <property type="component" value="Unassembled WGS sequence"/>
</dbReference>
<dbReference type="EMBL" id="VFOS01000001">
    <property type="protein sequence ID" value="TQL63862.1"/>
    <property type="molecule type" value="Genomic_DNA"/>
</dbReference>
<keyword evidence="4 7" id="KW-1133">Transmembrane helix</keyword>
<feature type="transmembrane region" description="Helical" evidence="7">
    <location>
        <begin position="258"/>
        <end position="287"/>
    </location>
</feature>
<evidence type="ECO:0000256" key="7">
    <source>
        <dbReference type="SAM" id="Phobius"/>
    </source>
</evidence>
<feature type="transmembrane region" description="Helical" evidence="7">
    <location>
        <begin position="786"/>
        <end position="813"/>
    </location>
</feature>
<gene>
    <name evidence="10" type="ORF">FB461_0341</name>
</gene>
<evidence type="ECO:0000256" key="3">
    <source>
        <dbReference type="ARBA" id="ARBA00022692"/>
    </source>
</evidence>
<evidence type="ECO:0000313" key="10">
    <source>
        <dbReference type="EMBL" id="TQL63862.1"/>
    </source>
</evidence>
<feature type="transmembrane region" description="Helical" evidence="7">
    <location>
        <begin position="316"/>
        <end position="344"/>
    </location>
</feature>
<keyword evidence="2" id="KW-1003">Cell membrane</keyword>
<dbReference type="GO" id="GO:0005886">
    <property type="term" value="C:plasma membrane"/>
    <property type="evidence" value="ECO:0007669"/>
    <property type="project" value="UniProtKB-SubCell"/>
</dbReference>
<dbReference type="OrthoDB" id="9780560at2"/>
<comment type="caution">
    <text evidence="10">The sequence shown here is derived from an EMBL/GenBank/DDBJ whole genome shotgun (WGS) entry which is preliminary data.</text>
</comment>
<accession>A0A542ZU43</accession>
<organism evidence="10 11">
    <name type="scientific">Rarobacter faecitabidus</name>
    <dbReference type="NCBI Taxonomy" id="13243"/>
    <lineage>
        <taxon>Bacteria</taxon>
        <taxon>Bacillati</taxon>
        <taxon>Actinomycetota</taxon>
        <taxon>Actinomycetes</taxon>
        <taxon>Micrococcales</taxon>
        <taxon>Rarobacteraceae</taxon>
        <taxon>Rarobacter</taxon>
    </lineage>
</organism>